<dbReference type="InterPro" id="IPR027417">
    <property type="entry name" value="P-loop_NTPase"/>
</dbReference>
<evidence type="ECO:0000256" key="1">
    <source>
        <dbReference type="ARBA" id="ARBA00022481"/>
    </source>
</evidence>
<protein>
    <submittedName>
        <fullName evidence="4">P-loop containing nucleoside triphosphate hydrolase protein</fullName>
    </submittedName>
</protein>
<sequence length="154" mass="17414">VWDHYTVERSISDIAVTLEIFHCPGLPEYDRLRPLSYPQTDVFLLCFSIMNPESYESVRTKWYPEVIHHGRSTAKILLVGTKLDLRDNPETLQRLADRQMAPVSYAQGIAMSKDIGVSKYCECSAFTRQGLDNVFQEAVLAVIDSPPPPAKAKK</sequence>
<dbReference type="EMBL" id="JADNYJ010000086">
    <property type="protein sequence ID" value="KAF8888155.1"/>
    <property type="molecule type" value="Genomic_DNA"/>
</dbReference>
<dbReference type="SUPFAM" id="SSF52540">
    <property type="entry name" value="P-loop containing nucleoside triphosphate hydrolases"/>
    <property type="match status" value="1"/>
</dbReference>
<keyword evidence="2" id="KW-0547">Nucleotide-binding</keyword>
<dbReference type="InterPro" id="IPR005225">
    <property type="entry name" value="Small_GTP-bd"/>
</dbReference>
<dbReference type="Proteomes" id="UP000724874">
    <property type="component" value="Unassembled WGS sequence"/>
</dbReference>
<dbReference type="GO" id="GO:0007264">
    <property type="term" value="P:small GTPase-mediated signal transduction"/>
    <property type="evidence" value="ECO:0007669"/>
    <property type="project" value="InterPro"/>
</dbReference>
<feature type="non-terminal residue" evidence="4">
    <location>
        <position position="1"/>
    </location>
</feature>
<dbReference type="PROSITE" id="PS51419">
    <property type="entry name" value="RAB"/>
    <property type="match status" value="1"/>
</dbReference>
<evidence type="ECO:0000313" key="5">
    <source>
        <dbReference type="Proteomes" id="UP000724874"/>
    </source>
</evidence>
<dbReference type="PANTHER" id="PTHR24072">
    <property type="entry name" value="RHO FAMILY GTPASE"/>
    <property type="match status" value="1"/>
</dbReference>
<dbReference type="NCBIfam" id="TIGR00231">
    <property type="entry name" value="small_GTP"/>
    <property type="match status" value="1"/>
</dbReference>
<dbReference type="SMART" id="SM00173">
    <property type="entry name" value="RAS"/>
    <property type="match status" value="1"/>
</dbReference>
<comment type="caution">
    <text evidence="4">The sequence shown here is derived from an EMBL/GenBank/DDBJ whole genome shotgun (WGS) entry which is preliminary data.</text>
</comment>
<dbReference type="PROSITE" id="PS51420">
    <property type="entry name" value="RHO"/>
    <property type="match status" value="1"/>
</dbReference>
<keyword evidence="3" id="KW-0342">GTP-binding</keyword>
<accession>A0A9P5NK20</accession>
<keyword evidence="4" id="KW-0378">Hydrolase</keyword>
<gene>
    <name evidence="4" type="ORF">CPB84DRAFT_1625415</name>
</gene>
<dbReference type="OrthoDB" id="8830751at2759"/>
<dbReference type="Pfam" id="PF00071">
    <property type="entry name" value="Ras"/>
    <property type="match status" value="1"/>
</dbReference>
<name>A0A9P5NK20_GYMJU</name>
<dbReference type="AlphaFoldDB" id="A0A9P5NK20"/>
<dbReference type="PRINTS" id="PR00449">
    <property type="entry name" value="RASTRNSFRMNG"/>
</dbReference>
<evidence type="ECO:0000256" key="3">
    <source>
        <dbReference type="ARBA" id="ARBA00023134"/>
    </source>
</evidence>
<keyword evidence="5" id="KW-1185">Reference proteome</keyword>
<dbReference type="Gene3D" id="3.40.50.300">
    <property type="entry name" value="P-loop containing nucleotide triphosphate hydrolases"/>
    <property type="match status" value="1"/>
</dbReference>
<keyword evidence="1" id="KW-0488">Methylation</keyword>
<dbReference type="InterPro" id="IPR001806">
    <property type="entry name" value="Small_GTPase"/>
</dbReference>
<organism evidence="4 5">
    <name type="scientific">Gymnopilus junonius</name>
    <name type="common">Spectacular rustgill mushroom</name>
    <name type="synonym">Gymnopilus spectabilis subsp. junonius</name>
    <dbReference type="NCBI Taxonomy" id="109634"/>
    <lineage>
        <taxon>Eukaryota</taxon>
        <taxon>Fungi</taxon>
        <taxon>Dikarya</taxon>
        <taxon>Basidiomycota</taxon>
        <taxon>Agaricomycotina</taxon>
        <taxon>Agaricomycetes</taxon>
        <taxon>Agaricomycetidae</taxon>
        <taxon>Agaricales</taxon>
        <taxon>Agaricineae</taxon>
        <taxon>Hymenogastraceae</taxon>
        <taxon>Gymnopilus</taxon>
    </lineage>
</organism>
<dbReference type="InterPro" id="IPR003578">
    <property type="entry name" value="Small_GTPase_Rho"/>
</dbReference>
<feature type="non-terminal residue" evidence="4">
    <location>
        <position position="154"/>
    </location>
</feature>
<dbReference type="PROSITE" id="PS51421">
    <property type="entry name" value="RAS"/>
    <property type="match status" value="1"/>
</dbReference>
<evidence type="ECO:0000256" key="2">
    <source>
        <dbReference type="ARBA" id="ARBA00022741"/>
    </source>
</evidence>
<reference evidence="4" key="1">
    <citation type="submission" date="2020-11" db="EMBL/GenBank/DDBJ databases">
        <authorList>
            <consortium name="DOE Joint Genome Institute"/>
            <person name="Ahrendt S."/>
            <person name="Riley R."/>
            <person name="Andreopoulos W."/>
            <person name="LaButti K."/>
            <person name="Pangilinan J."/>
            <person name="Ruiz-duenas F.J."/>
            <person name="Barrasa J.M."/>
            <person name="Sanchez-Garcia M."/>
            <person name="Camarero S."/>
            <person name="Miyauchi S."/>
            <person name="Serrano A."/>
            <person name="Linde D."/>
            <person name="Babiker R."/>
            <person name="Drula E."/>
            <person name="Ayuso-Fernandez I."/>
            <person name="Pacheco R."/>
            <person name="Padilla G."/>
            <person name="Ferreira P."/>
            <person name="Barriuso J."/>
            <person name="Kellner H."/>
            <person name="Castanera R."/>
            <person name="Alfaro M."/>
            <person name="Ramirez L."/>
            <person name="Pisabarro A.G."/>
            <person name="Kuo A."/>
            <person name="Tritt A."/>
            <person name="Lipzen A."/>
            <person name="He G."/>
            <person name="Yan M."/>
            <person name="Ng V."/>
            <person name="Cullen D."/>
            <person name="Martin F."/>
            <person name="Rosso M.-N."/>
            <person name="Henrissat B."/>
            <person name="Hibbett D."/>
            <person name="Martinez A.T."/>
            <person name="Grigoriev I.V."/>
        </authorList>
    </citation>
    <scope>NUCLEOTIDE SEQUENCE</scope>
    <source>
        <strain evidence="4">AH 44721</strain>
    </source>
</reference>
<proteinExistence type="predicted"/>
<dbReference type="GO" id="GO:0003924">
    <property type="term" value="F:GTPase activity"/>
    <property type="evidence" value="ECO:0007669"/>
    <property type="project" value="InterPro"/>
</dbReference>
<dbReference type="SMART" id="SM00175">
    <property type="entry name" value="RAB"/>
    <property type="match status" value="1"/>
</dbReference>
<evidence type="ECO:0000313" key="4">
    <source>
        <dbReference type="EMBL" id="KAF8888155.1"/>
    </source>
</evidence>
<dbReference type="SMART" id="SM00174">
    <property type="entry name" value="RHO"/>
    <property type="match status" value="1"/>
</dbReference>
<dbReference type="GO" id="GO:0005525">
    <property type="term" value="F:GTP binding"/>
    <property type="evidence" value="ECO:0007669"/>
    <property type="project" value="UniProtKB-KW"/>
</dbReference>